<feature type="transmembrane region" description="Helical" evidence="7">
    <location>
        <begin position="166"/>
        <end position="188"/>
    </location>
</feature>
<gene>
    <name evidence="8" type="primary">EOG090X0EEU</name>
</gene>
<evidence type="ECO:0000256" key="2">
    <source>
        <dbReference type="ARBA" id="ARBA00004394"/>
    </source>
</evidence>
<name>A0A4Y7NL14_9CRUS</name>
<dbReference type="AlphaFoldDB" id="A0A4Y7NL14"/>
<dbReference type="Pfam" id="PF02535">
    <property type="entry name" value="Zip"/>
    <property type="match status" value="1"/>
</dbReference>
<organism evidence="8">
    <name type="scientific">Moina brachiata</name>
    <dbReference type="NCBI Taxonomy" id="675436"/>
    <lineage>
        <taxon>Eukaryota</taxon>
        <taxon>Metazoa</taxon>
        <taxon>Ecdysozoa</taxon>
        <taxon>Arthropoda</taxon>
        <taxon>Crustacea</taxon>
        <taxon>Branchiopoda</taxon>
        <taxon>Diplostraca</taxon>
        <taxon>Cladocera</taxon>
        <taxon>Anomopoda</taxon>
        <taxon>Moinidae</taxon>
        <taxon>Moina</taxon>
    </lineage>
</organism>
<evidence type="ECO:0000256" key="5">
    <source>
        <dbReference type="ARBA" id="ARBA00023034"/>
    </source>
</evidence>
<comment type="subcellular location">
    <subcellularLocation>
        <location evidence="1">Endomembrane system</location>
        <topology evidence="1">Multi-pass membrane protein</topology>
    </subcellularLocation>
    <subcellularLocation>
        <location evidence="2">Golgi apparatus membrane</location>
    </subcellularLocation>
</comment>
<feature type="transmembrane region" description="Helical" evidence="7">
    <location>
        <begin position="6"/>
        <end position="28"/>
    </location>
</feature>
<feature type="transmembrane region" description="Helical" evidence="7">
    <location>
        <begin position="138"/>
        <end position="160"/>
    </location>
</feature>
<dbReference type="PANTHER" id="PTHR16133">
    <property type="entry name" value="SOLUTE CARRIER FAMILY 39 ZINC TRANSPORTER , MEMBER 9-RELATED"/>
    <property type="match status" value="1"/>
</dbReference>
<accession>A0A4Y7NL14</accession>
<feature type="transmembrane region" description="Helical" evidence="7">
    <location>
        <begin position="232"/>
        <end position="253"/>
    </location>
</feature>
<proteinExistence type="evidence at transcript level"/>
<evidence type="ECO:0000256" key="3">
    <source>
        <dbReference type="ARBA" id="ARBA00022692"/>
    </source>
</evidence>
<evidence type="ECO:0000256" key="1">
    <source>
        <dbReference type="ARBA" id="ARBA00004127"/>
    </source>
</evidence>
<dbReference type="InterPro" id="IPR003689">
    <property type="entry name" value="ZIP"/>
</dbReference>
<keyword evidence="5" id="KW-0333">Golgi apparatus</keyword>
<dbReference type="GO" id="GO:0046873">
    <property type="term" value="F:metal ion transmembrane transporter activity"/>
    <property type="evidence" value="ECO:0007669"/>
    <property type="project" value="InterPro"/>
</dbReference>
<keyword evidence="6 7" id="KW-0472">Membrane</keyword>
<evidence type="ECO:0000313" key="8">
    <source>
        <dbReference type="EMBL" id="SVE93284.1"/>
    </source>
</evidence>
<keyword evidence="4 7" id="KW-1133">Transmembrane helix</keyword>
<dbReference type="PANTHER" id="PTHR16133:SF0">
    <property type="entry name" value="ZINC_IRON REGULATED TRANSPORTER-RELATED PROTEIN 102B, ISOFORM E"/>
    <property type="match status" value="1"/>
</dbReference>
<feature type="transmembrane region" description="Helical" evidence="7">
    <location>
        <begin position="284"/>
        <end position="302"/>
    </location>
</feature>
<dbReference type="GO" id="GO:0000139">
    <property type="term" value="C:Golgi membrane"/>
    <property type="evidence" value="ECO:0007669"/>
    <property type="project" value="UniProtKB-SubCell"/>
</dbReference>
<evidence type="ECO:0000256" key="4">
    <source>
        <dbReference type="ARBA" id="ARBA00022989"/>
    </source>
</evidence>
<evidence type="ECO:0000256" key="6">
    <source>
        <dbReference type="ARBA" id="ARBA00023136"/>
    </source>
</evidence>
<keyword evidence="3 7" id="KW-0812">Transmembrane</keyword>
<reference evidence="8" key="1">
    <citation type="submission" date="2018-08" db="EMBL/GenBank/DDBJ databases">
        <authorList>
            <person name="Cornetti L."/>
        </authorList>
    </citation>
    <scope>NUCLEOTIDE SEQUENCE</scope>
    <source>
        <strain evidence="8">DE-FRO-2-1</strain>
    </source>
</reference>
<feature type="transmembrane region" description="Helical" evidence="7">
    <location>
        <begin position="200"/>
        <end position="220"/>
    </location>
</feature>
<dbReference type="GO" id="GO:0006829">
    <property type="term" value="P:zinc ion transport"/>
    <property type="evidence" value="ECO:0007669"/>
    <property type="project" value="InterPro"/>
</dbReference>
<protein>
    <submittedName>
        <fullName evidence="8">EOG090X0EEU</fullName>
    </submittedName>
</protein>
<sequence>MADAGMLIFLSLFMLVGSFVAGSVPLIMTLSEERLNLVSIFGAGLLIGAALTVIIPEGIQMIYSQQFEDLKLKYEQSKATSPGHVGDHDHDNEGLHSVIGIALVLGFVFMLIVDYIGSSKTNRDPESGTSRSQRSCTATLGLVVHAAVDGIALGAAATTSQTATEMIVFFAIMLHKAPASFGLVTFLLHDGVDRARIRRYLFFFSIAAPVAAIITFFGLSQESKETLSSVNWTGLAMLFSAGTFLYVATVHVLPEILMRSGGGGGHSHLPSDATGTVKAGFTRCGLLLFVIGAIVPMALTALHHH</sequence>
<feature type="transmembrane region" description="Helical" evidence="7">
    <location>
        <begin position="35"/>
        <end position="55"/>
    </location>
</feature>
<feature type="transmembrane region" description="Helical" evidence="7">
    <location>
        <begin position="95"/>
        <end position="117"/>
    </location>
</feature>
<evidence type="ECO:0000256" key="7">
    <source>
        <dbReference type="SAM" id="Phobius"/>
    </source>
</evidence>
<dbReference type="EMBL" id="LR023665">
    <property type="protein sequence ID" value="SVE93284.1"/>
    <property type="molecule type" value="mRNA"/>
</dbReference>
<dbReference type="InterPro" id="IPR045891">
    <property type="entry name" value="ZIP9"/>
</dbReference>